<dbReference type="AlphaFoldDB" id="A0A2U1PUE0"/>
<evidence type="ECO:0000313" key="3">
    <source>
        <dbReference type="Proteomes" id="UP000245207"/>
    </source>
</evidence>
<evidence type="ECO:0000256" key="1">
    <source>
        <dbReference type="SAM" id="MobiDB-lite"/>
    </source>
</evidence>
<dbReference type="OrthoDB" id="995083at2759"/>
<keyword evidence="3" id="KW-1185">Reference proteome</keyword>
<dbReference type="EMBL" id="PKPP01000730">
    <property type="protein sequence ID" value="PWA89322.1"/>
    <property type="molecule type" value="Genomic_DNA"/>
</dbReference>
<gene>
    <name evidence="2" type="ORF">CTI12_AA112190</name>
</gene>
<feature type="compositionally biased region" description="Polar residues" evidence="1">
    <location>
        <begin position="317"/>
        <end position="336"/>
    </location>
</feature>
<sequence>MNDTSNPAVVANTSFVVVNDRAHSLDFNGTQLGATTVQVNATNCKVHVEPVPHLQVWRLQLKVSMIILMFCLVCRLKHWMILINSLRVVKLVQIRCGLNWKVMFDTMAMGAVCGLSEAFKAETIAKSTTPKPTYESPVVQAVDINANAPSYAGVTRMAFPVVEYYARNNWAKHSLKRIMMNSKGFFFFKFDTQAGLEAVESGRIDSHPSMVKLHDVPIQVFEEDGISLIATFIGKPCMLDSYTSSMCKDSWGRGSFARCLIEVSSEAELVELLGRVVSPPVVPHVITPTAVLNHDGFQTFRYVPKAATSEPKKGATTMGNASKSSSILKSTGNSSKEGNITTSNLYSALVNDEEHVENVYDESANLFTNPNTGESSSFTNLPSHLQTQHPYNQTLVMECLQTERNIQSTDISVCRPFTIFPPSTDFPPETITTKIITPERNAETSDLGRDPELSRSRLYRVSLDGETTTEFMTRFTRLAGFITRREGRKFKWALNGRALDRLVNTEFTDVAHVANATRNIEILRDTHLASRQKGNNKRNKNGHHIRPT</sequence>
<protein>
    <submittedName>
        <fullName evidence="2">ATPase, F1/V1/A1 complex, alpha/beta subunit, Zinc knuckle CX2CX4HX4C</fullName>
    </submittedName>
</protein>
<reference evidence="2 3" key="1">
    <citation type="journal article" date="2018" name="Mol. Plant">
        <title>The genome of Artemisia annua provides insight into the evolution of Asteraceae family and artemisinin biosynthesis.</title>
        <authorList>
            <person name="Shen Q."/>
            <person name="Zhang L."/>
            <person name="Liao Z."/>
            <person name="Wang S."/>
            <person name="Yan T."/>
            <person name="Shi P."/>
            <person name="Liu M."/>
            <person name="Fu X."/>
            <person name="Pan Q."/>
            <person name="Wang Y."/>
            <person name="Lv Z."/>
            <person name="Lu X."/>
            <person name="Zhang F."/>
            <person name="Jiang W."/>
            <person name="Ma Y."/>
            <person name="Chen M."/>
            <person name="Hao X."/>
            <person name="Li L."/>
            <person name="Tang Y."/>
            <person name="Lv G."/>
            <person name="Zhou Y."/>
            <person name="Sun X."/>
            <person name="Brodelius P.E."/>
            <person name="Rose J.K.C."/>
            <person name="Tang K."/>
        </authorList>
    </citation>
    <scope>NUCLEOTIDE SEQUENCE [LARGE SCALE GENOMIC DNA]</scope>
    <source>
        <strain evidence="3">cv. Huhao1</strain>
        <tissue evidence="2">Leaf</tissue>
    </source>
</reference>
<organism evidence="2 3">
    <name type="scientific">Artemisia annua</name>
    <name type="common">Sweet wormwood</name>
    <dbReference type="NCBI Taxonomy" id="35608"/>
    <lineage>
        <taxon>Eukaryota</taxon>
        <taxon>Viridiplantae</taxon>
        <taxon>Streptophyta</taxon>
        <taxon>Embryophyta</taxon>
        <taxon>Tracheophyta</taxon>
        <taxon>Spermatophyta</taxon>
        <taxon>Magnoliopsida</taxon>
        <taxon>eudicotyledons</taxon>
        <taxon>Gunneridae</taxon>
        <taxon>Pentapetalae</taxon>
        <taxon>asterids</taxon>
        <taxon>campanulids</taxon>
        <taxon>Asterales</taxon>
        <taxon>Asteraceae</taxon>
        <taxon>Asteroideae</taxon>
        <taxon>Anthemideae</taxon>
        <taxon>Artemisiinae</taxon>
        <taxon>Artemisia</taxon>
    </lineage>
</organism>
<feature type="compositionally biased region" description="Basic residues" evidence="1">
    <location>
        <begin position="534"/>
        <end position="548"/>
    </location>
</feature>
<feature type="region of interest" description="Disordered" evidence="1">
    <location>
        <begin position="308"/>
        <end position="336"/>
    </location>
</feature>
<evidence type="ECO:0000313" key="2">
    <source>
        <dbReference type="EMBL" id="PWA89322.1"/>
    </source>
</evidence>
<feature type="region of interest" description="Disordered" evidence="1">
    <location>
        <begin position="527"/>
        <end position="548"/>
    </location>
</feature>
<proteinExistence type="predicted"/>
<name>A0A2U1PUE0_ARTAN</name>
<comment type="caution">
    <text evidence="2">The sequence shown here is derived from an EMBL/GenBank/DDBJ whole genome shotgun (WGS) entry which is preliminary data.</text>
</comment>
<accession>A0A2U1PUE0</accession>
<dbReference type="Proteomes" id="UP000245207">
    <property type="component" value="Unassembled WGS sequence"/>
</dbReference>